<protein>
    <submittedName>
        <fullName evidence="2">Uncharacterized protein</fullName>
    </submittedName>
</protein>
<feature type="non-terminal residue" evidence="2">
    <location>
        <position position="144"/>
    </location>
</feature>
<reference evidence="2" key="1">
    <citation type="submission" date="2022-11" db="EMBL/GenBank/DDBJ databases">
        <title>Chromosome-level genome of Pogonophryne albipinna.</title>
        <authorList>
            <person name="Jo E."/>
        </authorList>
    </citation>
    <scope>NUCLEOTIDE SEQUENCE</scope>
    <source>
        <strain evidence="2">SGF0006</strain>
        <tissue evidence="2">Muscle</tissue>
    </source>
</reference>
<dbReference type="AlphaFoldDB" id="A0AAD6FUY9"/>
<sequence length="144" mass="16195">RRKPPSYAVCEKGFLLESQLLNHDCAGEPSQRHTSNPLFHSSQCGTVIDRKHQLPTRQPHSGPNHLETEDVSISENPFSPSERKDQYEDKEKPPSYAVSEKGFLLESQLLNHDCAGEPSHCHSSNPLFHSSQCGTVIDRMHQLP</sequence>
<dbReference type="EMBL" id="JAPTMU010000002">
    <property type="protein sequence ID" value="KAJ4946994.1"/>
    <property type="molecule type" value="Genomic_DNA"/>
</dbReference>
<organism evidence="2 3">
    <name type="scientific">Pogonophryne albipinna</name>
    <dbReference type="NCBI Taxonomy" id="1090488"/>
    <lineage>
        <taxon>Eukaryota</taxon>
        <taxon>Metazoa</taxon>
        <taxon>Chordata</taxon>
        <taxon>Craniata</taxon>
        <taxon>Vertebrata</taxon>
        <taxon>Euteleostomi</taxon>
        <taxon>Actinopterygii</taxon>
        <taxon>Neopterygii</taxon>
        <taxon>Teleostei</taxon>
        <taxon>Neoteleostei</taxon>
        <taxon>Acanthomorphata</taxon>
        <taxon>Eupercaria</taxon>
        <taxon>Perciformes</taxon>
        <taxon>Notothenioidei</taxon>
        <taxon>Pogonophryne</taxon>
    </lineage>
</organism>
<name>A0AAD6FUY9_9TELE</name>
<dbReference type="Proteomes" id="UP001219934">
    <property type="component" value="Unassembled WGS sequence"/>
</dbReference>
<keyword evidence="3" id="KW-1185">Reference proteome</keyword>
<gene>
    <name evidence="2" type="ORF">JOQ06_009036</name>
</gene>
<feature type="non-terminal residue" evidence="2">
    <location>
        <position position="1"/>
    </location>
</feature>
<evidence type="ECO:0000256" key="1">
    <source>
        <dbReference type="SAM" id="MobiDB-lite"/>
    </source>
</evidence>
<proteinExistence type="predicted"/>
<evidence type="ECO:0000313" key="2">
    <source>
        <dbReference type="EMBL" id="KAJ4946994.1"/>
    </source>
</evidence>
<comment type="caution">
    <text evidence="2">The sequence shown here is derived from an EMBL/GenBank/DDBJ whole genome shotgun (WGS) entry which is preliminary data.</text>
</comment>
<accession>A0AAD6FUY9</accession>
<feature type="region of interest" description="Disordered" evidence="1">
    <location>
        <begin position="50"/>
        <end position="97"/>
    </location>
</feature>
<evidence type="ECO:0000313" key="3">
    <source>
        <dbReference type="Proteomes" id="UP001219934"/>
    </source>
</evidence>
<feature type="compositionally biased region" description="Basic and acidic residues" evidence="1">
    <location>
        <begin position="81"/>
        <end position="93"/>
    </location>
</feature>